<evidence type="ECO:0000256" key="1">
    <source>
        <dbReference type="SAM" id="MobiDB-lite"/>
    </source>
</evidence>
<feature type="region of interest" description="Disordered" evidence="1">
    <location>
        <begin position="1"/>
        <end position="34"/>
    </location>
</feature>
<organism evidence="2 3">
    <name type="scientific">Puccinia graminis f. sp. tritici</name>
    <dbReference type="NCBI Taxonomy" id="56615"/>
    <lineage>
        <taxon>Eukaryota</taxon>
        <taxon>Fungi</taxon>
        <taxon>Dikarya</taxon>
        <taxon>Basidiomycota</taxon>
        <taxon>Pucciniomycotina</taxon>
        <taxon>Pucciniomycetes</taxon>
        <taxon>Pucciniales</taxon>
        <taxon>Pucciniaceae</taxon>
        <taxon>Puccinia</taxon>
    </lineage>
</organism>
<sequence>MFPLTRSPIRTRAAANQSHNRSPSGSDVLPDNLIPQDCNAAPHRELSSNSRAANNPRFRALVIKEANNRFPPEDQLKEDGTNFRIWLRDIQEFALMTLNDNTYFKADHSHDPLDRVAKAALLLSLHRSIKADLYELSSSFKIMSQIKRRFTTFSHAAQLNKWADMFSIPCDRTTDACVLCCRFVPPPPR</sequence>
<dbReference type="Proteomes" id="UP000325313">
    <property type="component" value="Unassembled WGS sequence"/>
</dbReference>
<name>A0A5B0RWI5_PUCGR</name>
<comment type="caution">
    <text evidence="2">The sequence shown here is derived from an EMBL/GenBank/DDBJ whole genome shotgun (WGS) entry which is preliminary data.</text>
</comment>
<evidence type="ECO:0000313" key="3">
    <source>
        <dbReference type="Proteomes" id="UP000325313"/>
    </source>
</evidence>
<accession>A0A5B0RWI5</accession>
<dbReference type="EMBL" id="VDEP01000136">
    <property type="protein sequence ID" value="KAA1129718.1"/>
    <property type="molecule type" value="Genomic_DNA"/>
</dbReference>
<proteinExistence type="predicted"/>
<gene>
    <name evidence="2" type="ORF">PGTUg99_035274</name>
</gene>
<protein>
    <submittedName>
        <fullName evidence="2">Uncharacterized protein</fullName>
    </submittedName>
</protein>
<feature type="compositionally biased region" description="Polar residues" evidence="1">
    <location>
        <begin position="14"/>
        <end position="25"/>
    </location>
</feature>
<reference evidence="2 3" key="1">
    <citation type="submission" date="2019-05" db="EMBL/GenBank/DDBJ databases">
        <title>Emergence of the Ug99 lineage of the wheat stem rust pathogen through somatic hybridization.</title>
        <authorList>
            <person name="Li F."/>
            <person name="Upadhyaya N.M."/>
            <person name="Sperschneider J."/>
            <person name="Matny O."/>
            <person name="Nguyen-Phuc H."/>
            <person name="Mago R."/>
            <person name="Raley C."/>
            <person name="Miller M.E."/>
            <person name="Silverstein K.A.T."/>
            <person name="Henningsen E."/>
            <person name="Hirsch C.D."/>
            <person name="Visser B."/>
            <person name="Pretorius Z.A."/>
            <person name="Steffenson B.J."/>
            <person name="Schwessinger B."/>
            <person name="Dodds P.N."/>
            <person name="Figueroa M."/>
        </authorList>
    </citation>
    <scope>NUCLEOTIDE SEQUENCE [LARGE SCALE GENOMIC DNA]</scope>
    <source>
        <strain evidence="2 3">Ug99</strain>
    </source>
</reference>
<evidence type="ECO:0000313" key="2">
    <source>
        <dbReference type="EMBL" id="KAA1129718.1"/>
    </source>
</evidence>
<dbReference type="AlphaFoldDB" id="A0A5B0RWI5"/>